<evidence type="ECO:0000313" key="1">
    <source>
        <dbReference type="EMBL" id="SOC45841.1"/>
    </source>
</evidence>
<keyword evidence="2" id="KW-1185">Reference proteome</keyword>
<name>A0A285V007_9HYPH</name>
<dbReference type="AlphaFoldDB" id="A0A285V007"/>
<dbReference type="EMBL" id="OBQD01000018">
    <property type="protein sequence ID" value="SOC45841.1"/>
    <property type="molecule type" value="Genomic_DNA"/>
</dbReference>
<reference evidence="1 2" key="1">
    <citation type="submission" date="2017-08" db="EMBL/GenBank/DDBJ databases">
        <authorList>
            <person name="de Groot N.N."/>
        </authorList>
    </citation>
    <scope>NUCLEOTIDE SEQUENCE [LARGE SCALE GENOMIC DNA]</scope>
    <source>
        <strain evidence="1 2">JC85</strain>
    </source>
</reference>
<evidence type="ECO:0000313" key="2">
    <source>
        <dbReference type="Proteomes" id="UP000219167"/>
    </source>
</evidence>
<organism evidence="1 2">
    <name type="scientific">Rhizobium subbaraonis</name>
    <dbReference type="NCBI Taxonomy" id="908946"/>
    <lineage>
        <taxon>Bacteria</taxon>
        <taxon>Pseudomonadati</taxon>
        <taxon>Pseudomonadota</taxon>
        <taxon>Alphaproteobacteria</taxon>
        <taxon>Hyphomicrobiales</taxon>
        <taxon>Rhizobiaceae</taxon>
        <taxon>Rhizobium/Agrobacterium group</taxon>
        <taxon>Rhizobium</taxon>
    </lineage>
</organism>
<proteinExistence type="predicted"/>
<gene>
    <name evidence="1" type="ORF">SAMN05892877_11870</name>
</gene>
<protein>
    <submittedName>
        <fullName evidence="1">Uncharacterized protein</fullName>
    </submittedName>
</protein>
<dbReference type="RefSeq" id="WP_141402114.1">
    <property type="nucleotide sequence ID" value="NZ_OBQD01000018.1"/>
</dbReference>
<dbReference type="Proteomes" id="UP000219167">
    <property type="component" value="Unassembled WGS sequence"/>
</dbReference>
<accession>A0A285V007</accession>
<sequence length="66" mass="7049">MPERQGDRSMESQTMETGSVASRLRGVVYTYFAANIAVAALLLTTVTSDPAAQAGHLHSQEIANAR</sequence>